<dbReference type="Proteomes" id="UP000601597">
    <property type="component" value="Unassembled WGS sequence"/>
</dbReference>
<dbReference type="Pfam" id="PF02661">
    <property type="entry name" value="Fic"/>
    <property type="match status" value="1"/>
</dbReference>
<comment type="caution">
    <text evidence="2">The sequence shown here is derived from an EMBL/GenBank/DDBJ whole genome shotgun (WGS) entry which is preliminary data.</text>
</comment>
<sequence length="241" mass="27481">MHQPPDKHWDMPPNQSKALMLAQREVSVFVYDAVRLEGLNFTLPEIQTLLQGVTVGGHKLSDQQIALNQGDAWKGLFRMIREGEFEVSQDCACQLHAIAAREEALEWGAFRTGGVLIAGTDYEPPDAGTLVTRFNEMVERMASLDDIYDQAIHVFLTMARCQFFYDVNKRMGRFMMNGHLLKHGYPAINVPASRQLEFNEKMLRFYESGVQQEMNDFMRSCLDPRAVKIMKESKMGSDPNL</sequence>
<dbReference type="RefSeq" id="WP_189576815.1">
    <property type="nucleotide sequence ID" value="NZ_BMXV01000005.1"/>
</dbReference>
<dbReference type="PANTHER" id="PTHR13504:SF38">
    <property type="entry name" value="FIDO DOMAIN-CONTAINING PROTEIN"/>
    <property type="match status" value="1"/>
</dbReference>
<reference evidence="3" key="1">
    <citation type="journal article" date="2019" name="Int. J. Syst. Evol. Microbiol.">
        <title>The Global Catalogue of Microorganisms (GCM) 10K type strain sequencing project: providing services to taxonomists for standard genome sequencing and annotation.</title>
        <authorList>
            <consortium name="The Broad Institute Genomics Platform"/>
            <consortium name="The Broad Institute Genome Sequencing Center for Infectious Disease"/>
            <person name="Wu L."/>
            <person name="Ma J."/>
        </authorList>
    </citation>
    <scope>NUCLEOTIDE SEQUENCE [LARGE SCALE GENOMIC DNA]</scope>
    <source>
        <strain evidence="3">KCTC 22280</strain>
    </source>
</reference>
<proteinExistence type="predicted"/>
<dbReference type="EMBL" id="BMXV01000005">
    <property type="protein sequence ID" value="GGY76217.1"/>
    <property type="molecule type" value="Genomic_DNA"/>
</dbReference>
<keyword evidence="3" id="KW-1185">Reference proteome</keyword>
<protein>
    <recommendedName>
        <fullName evidence="1">Fido domain-containing protein</fullName>
    </recommendedName>
</protein>
<dbReference type="SUPFAM" id="SSF140931">
    <property type="entry name" value="Fic-like"/>
    <property type="match status" value="1"/>
</dbReference>
<dbReference type="PANTHER" id="PTHR13504">
    <property type="entry name" value="FIDO DOMAIN-CONTAINING PROTEIN DDB_G0283145"/>
    <property type="match status" value="1"/>
</dbReference>
<evidence type="ECO:0000259" key="1">
    <source>
        <dbReference type="PROSITE" id="PS51459"/>
    </source>
</evidence>
<dbReference type="InterPro" id="IPR040198">
    <property type="entry name" value="Fido_containing"/>
</dbReference>
<organism evidence="2 3">
    <name type="scientific">Marinobacter zhanjiangensis</name>
    <dbReference type="NCBI Taxonomy" id="578215"/>
    <lineage>
        <taxon>Bacteria</taxon>
        <taxon>Pseudomonadati</taxon>
        <taxon>Pseudomonadota</taxon>
        <taxon>Gammaproteobacteria</taxon>
        <taxon>Pseudomonadales</taxon>
        <taxon>Marinobacteraceae</taxon>
        <taxon>Marinobacter</taxon>
    </lineage>
</organism>
<gene>
    <name evidence="2" type="ORF">GCM10007071_24540</name>
</gene>
<dbReference type="InterPro" id="IPR036597">
    <property type="entry name" value="Fido-like_dom_sf"/>
</dbReference>
<feature type="domain" description="Fido" evidence="1">
    <location>
        <begin position="87"/>
        <end position="220"/>
    </location>
</feature>
<dbReference type="Gene3D" id="1.10.3290.10">
    <property type="entry name" value="Fido-like domain"/>
    <property type="match status" value="1"/>
</dbReference>
<dbReference type="InterPro" id="IPR003812">
    <property type="entry name" value="Fido"/>
</dbReference>
<evidence type="ECO:0000313" key="2">
    <source>
        <dbReference type="EMBL" id="GGY76217.1"/>
    </source>
</evidence>
<name>A0ABQ3B272_9GAMM</name>
<evidence type="ECO:0000313" key="3">
    <source>
        <dbReference type="Proteomes" id="UP000601597"/>
    </source>
</evidence>
<dbReference type="PROSITE" id="PS51459">
    <property type="entry name" value="FIDO"/>
    <property type="match status" value="1"/>
</dbReference>
<accession>A0ABQ3B272</accession>